<dbReference type="InterPro" id="IPR027470">
    <property type="entry name" value="Cation_efflux_CTD"/>
</dbReference>
<dbReference type="SUPFAM" id="SSF160240">
    <property type="entry name" value="Cation efflux protein cytoplasmic domain-like"/>
    <property type="match status" value="1"/>
</dbReference>
<organism evidence="12 13">
    <name type="scientific">Candidatus Nitrososphaera evergladensis SR1</name>
    <dbReference type="NCBI Taxonomy" id="1459636"/>
    <lineage>
        <taxon>Archaea</taxon>
        <taxon>Nitrososphaerota</taxon>
        <taxon>Nitrososphaeria</taxon>
        <taxon>Nitrososphaerales</taxon>
        <taxon>Nitrososphaeraceae</taxon>
        <taxon>Nitrososphaera</taxon>
    </lineage>
</organism>
<dbReference type="InterPro" id="IPR027469">
    <property type="entry name" value="Cation_efflux_TMD_sf"/>
</dbReference>
<feature type="domain" description="Cation efflux protein cytoplasmic" evidence="11">
    <location>
        <begin position="240"/>
        <end position="315"/>
    </location>
</feature>
<dbReference type="GeneID" id="41598916"/>
<dbReference type="InterPro" id="IPR050681">
    <property type="entry name" value="CDF/SLC30A"/>
</dbReference>
<accession>A0A075MVM5</accession>
<keyword evidence="6" id="KW-0406">Ion transport</keyword>
<feature type="compositionally biased region" description="Basic and acidic residues" evidence="8">
    <location>
        <begin position="151"/>
        <end position="171"/>
    </location>
</feature>
<feature type="region of interest" description="Disordered" evidence="8">
    <location>
        <begin position="144"/>
        <end position="171"/>
    </location>
</feature>
<keyword evidence="3" id="KW-0813">Transport</keyword>
<evidence type="ECO:0000256" key="2">
    <source>
        <dbReference type="ARBA" id="ARBA00008873"/>
    </source>
</evidence>
<evidence type="ECO:0000313" key="13">
    <source>
        <dbReference type="Proteomes" id="UP000028194"/>
    </source>
</evidence>
<evidence type="ECO:0000259" key="11">
    <source>
        <dbReference type="Pfam" id="PF16916"/>
    </source>
</evidence>
<dbReference type="AlphaFoldDB" id="A0A075MVM5"/>
<keyword evidence="5 9" id="KW-1133">Transmembrane helix</keyword>
<evidence type="ECO:0000259" key="10">
    <source>
        <dbReference type="Pfam" id="PF01545"/>
    </source>
</evidence>
<sequence length="322" mass="34796">MTQEERRNKLALERMKKLKIVLALTSGYLVAEVVGGFLTNSLALLADAGHMLTDVGGLTLALFAVSYARRPATPQRTYGFYRMEILASLANSIVLILLSIYILYEAYRRIFEPPEIQSLSMTIVAAVGLGVNLAGLRLMSGGGGSDGSGGHGHDVHDHHHHSSDQHGQEEEKSLNIEGARLELLSDTLGSIGVIAAGAVIMATGFYLADPIVSIGLAVFILPRTWSLLKKSIHILMEGVPSNISYEEVKNAILQVRGVTGIFDMHIWTITSGINALSAHVVVIDTGRSHAILQEINSLLEKRFKITHATIQIEGYHSESGAP</sequence>
<dbReference type="SUPFAM" id="SSF161111">
    <property type="entry name" value="Cation efflux protein transmembrane domain-like"/>
    <property type="match status" value="1"/>
</dbReference>
<feature type="domain" description="Cation efflux protein transmembrane" evidence="10">
    <location>
        <begin position="18"/>
        <end position="236"/>
    </location>
</feature>
<dbReference type="Proteomes" id="UP000028194">
    <property type="component" value="Chromosome"/>
</dbReference>
<evidence type="ECO:0000256" key="3">
    <source>
        <dbReference type="ARBA" id="ARBA00022448"/>
    </source>
</evidence>
<dbReference type="InterPro" id="IPR036837">
    <property type="entry name" value="Cation_efflux_CTD_sf"/>
</dbReference>
<dbReference type="EMBL" id="CP007174">
    <property type="protein sequence ID" value="AIF85290.1"/>
    <property type="molecule type" value="Genomic_DNA"/>
</dbReference>
<feature type="transmembrane region" description="Helical" evidence="9">
    <location>
        <begin position="20"/>
        <end position="38"/>
    </location>
</feature>
<dbReference type="OrthoDB" id="269083at2157"/>
<evidence type="ECO:0000313" key="12">
    <source>
        <dbReference type="EMBL" id="AIF85290.1"/>
    </source>
</evidence>
<dbReference type="STRING" id="1459636.NTE_03261"/>
<dbReference type="InterPro" id="IPR058533">
    <property type="entry name" value="Cation_efflux_TM"/>
</dbReference>
<keyword evidence="7 9" id="KW-0472">Membrane</keyword>
<dbReference type="HOGENOM" id="CLU_013430_0_0_2"/>
<evidence type="ECO:0000256" key="1">
    <source>
        <dbReference type="ARBA" id="ARBA00004141"/>
    </source>
</evidence>
<evidence type="ECO:0000256" key="8">
    <source>
        <dbReference type="SAM" id="MobiDB-lite"/>
    </source>
</evidence>
<evidence type="ECO:0000256" key="6">
    <source>
        <dbReference type="ARBA" id="ARBA00023065"/>
    </source>
</evidence>
<name>A0A075MVM5_9ARCH</name>
<feature type="transmembrane region" description="Helical" evidence="9">
    <location>
        <begin position="80"/>
        <end position="104"/>
    </location>
</feature>
<evidence type="ECO:0000256" key="9">
    <source>
        <dbReference type="SAM" id="Phobius"/>
    </source>
</evidence>
<dbReference type="GO" id="GO:0005385">
    <property type="term" value="F:zinc ion transmembrane transporter activity"/>
    <property type="evidence" value="ECO:0007669"/>
    <property type="project" value="TreeGrafter"/>
</dbReference>
<dbReference type="InterPro" id="IPR002524">
    <property type="entry name" value="Cation_efflux"/>
</dbReference>
<dbReference type="GO" id="GO:0005886">
    <property type="term" value="C:plasma membrane"/>
    <property type="evidence" value="ECO:0007669"/>
    <property type="project" value="TreeGrafter"/>
</dbReference>
<gene>
    <name evidence="12" type="ORF">NTE_03261</name>
</gene>
<comment type="similarity">
    <text evidence="2">Belongs to the cation diffusion facilitator (CDF) transporter (TC 2.A.4) family. SLC30A subfamily.</text>
</comment>
<dbReference type="Pfam" id="PF01545">
    <property type="entry name" value="Cation_efflux"/>
    <property type="match status" value="1"/>
</dbReference>
<evidence type="ECO:0000256" key="4">
    <source>
        <dbReference type="ARBA" id="ARBA00022692"/>
    </source>
</evidence>
<feature type="transmembrane region" description="Helical" evidence="9">
    <location>
        <begin position="116"/>
        <end position="136"/>
    </location>
</feature>
<evidence type="ECO:0000256" key="7">
    <source>
        <dbReference type="ARBA" id="ARBA00023136"/>
    </source>
</evidence>
<proteinExistence type="inferred from homology"/>
<comment type="subcellular location">
    <subcellularLocation>
        <location evidence="1">Membrane</location>
        <topology evidence="1">Multi-pass membrane protein</topology>
    </subcellularLocation>
</comment>
<protein>
    <submittedName>
        <fullName evidence="12">Cation diffusion facilitator family transporter</fullName>
    </submittedName>
</protein>
<dbReference type="PANTHER" id="PTHR11562:SF17">
    <property type="entry name" value="RE54080P-RELATED"/>
    <property type="match status" value="1"/>
</dbReference>
<dbReference type="Pfam" id="PF16916">
    <property type="entry name" value="ZT_dimer"/>
    <property type="match status" value="1"/>
</dbReference>
<keyword evidence="13" id="KW-1185">Reference proteome</keyword>
<dbReference type="NCBIfam" id="TIGR01297">
    <property type="entry name" value="CDF"/>
    <property type="match status" value="1"/>
</dbReference>
<keyword evidence="4 9" id="KW-0812">Transmembrane</keyword>
<dbReference type="eggNOG" id="arCOG01477">
    <property type="taxonomic scope" value="Archaea"/>
</dbReference>
<dbReference type="Gene3D" id="1.20.1510.10">
    <property type="entry name" value="Cation efflux protein transmembrane domain"/>
    <property type="match status" value="1"/>
</dbReference>
<dbReference type="RefSeq" id="WP_148701721.1">
    <property type="nucleotide sequence ID" value="NZ_CP007174.1"/>
</dbReference>
<reference evidence="12 13" key="1">
    <citation type="journal article" date="2014" name="PLoS ONE">
        <title>Genome Sequence of Candidatus Nitrososphaera evergladensis from Group I.1b Enriched from Everglades Soil Reveals Novel Genomic Features of the Ammonia-Oxidizing Archaea.</title>
        <authorList>
            <person name="Zhalnina K.V."/>
            <person name="Dias R."/>
            <person name="Leonard M.T."/>
            <person name="Dorr de Quadros P."/>
            <person name="Camargo F.A."/>
            <person name="Drew J.C."/>
            <person name="Farmerie W.G."/>
            <person name="Daroub S.H."/>
            <person name="Triplett E.W."/>
        </authorList>
    </citation>
    <scope>NUCLEOTIDE SEQUENCE [LARGE SCALE GENOMIC DNA]</scope>
    <source>
        <strain evidence="12 13">SR1</strain>
    </source>
</reference>
<evidence type="ECO:0000256" key="5">
    <source>
        <dbReference type="ARBA" id="ARBA00022989"/>
    </source>
</evidence>
<dbReference type="KEGG" id="nev:NTE_03261"/>
<dbReference type="PANTHER" id="PTHR11562">
    <property type="entry name" value="CATION EFFLUX PROTEIN/ ZINC TRANSPORTER"/>
    <property type="match status" value="1"/>
</dbReference>